<evidence type="ECO:0000259" key="13">
    <source>
        <dbReference type="PROSITE" id="PS50109"/>
    </source>
</evidence>
<evidence type="ECO:0000256" key="2">
    <source>
        <dbReference type="ARBA" id="ARBA00004370"/>
    </source>
</evidence>
<evidence type="ECO:0000313" key="16">
    <source>
        <dbReference type="Proteomes" id="UP000238348"/>
    </source>
</evidence>
<evidence type="ECO:0000256" key="5">
    <source>
        <dbReference type="ARBA" id="ARBA00022679"/>
    </source>
</evidence>
<dbReference type="CDD" id="cd06225">
    <property type="entry name" value="HAMP"/>
    <property type="match status" value="1"/>
</dbReference>
<feature type="coiled-coil region" evidence="10">
    <location>
        <begin position="210"/>
        <end position="237"/>
    </location>
</feature>
<dbReference type="GO" id="GO:0016020">
    <property type="term" value="C:membrane"/>
    <property type="evidence" value="ECO:0007669"/>
    <property type="project" value="UniProtKB-SubCell"/>
</dbReference>
<dbReference type="InterPro" id="IPR036890">
    <property type="entry name" value="HATPase_C_sf"/>
</dbReference>
<dbReference type="InterPro" id="IPR003594">
    <property type="entry name" value="HATPase_dom"/>
</dbReference>
<dbReference type="InterPro" id="IPR004358">
    <property type="entry name" value="Sig_transdc_His_kin-like_C"/>
</dbReference>
<dbReference type="SUPFAM" id="SSF47384">
    <property type="entry name" value="Homodimeric domain of signal transducing histidine kinase"/>
    <property type="match status" value="1"/>
</dbReference>
<evidence type="ECO:0000256" key="1">
    <source>
        <dbReference type="ARBA" id="ARBA00000085"/>
    </source>
</evidence>
<keyword evidence="7 15" id="KW-0418">Kinase</keyword>
<keyword evidence="10" id="KW-0175">Coiled coil</keyword>
<evidence type="ECO:0000256" key="3">
    <source>
        <dbReference type="ARBA" id="ARBA00012438"/>
    </source>
</evidence>
<gene>
    <name evidence="15" type="primary">cpxA</name>
    <name evidence="15" type="ORF">SOCE26_093860</name>
</gene>
<dbReference type="SMART" id="SM00388">
    <property type="entry name" value="HisKA"/>
    <property type="match status" value="1"/>
</dbReference>
<accession>A0A2L0F8G3</accession>
<evidence type="ECO:0000259" key="14">
    <source>
        <dbReference type="PROSITE" id="PS50885"/>
    </source>
</evidence>
<dbReference type="CDD" id="cd00082">
    <property type="entry name" value="HisKA"/>
    <property type="match status" value="1"/>
</dbReference>
<feature type="transmembrane region" description="Helical" evidence="12">
    <location>
        <begin position="38"/>
        <end position="59"/>
    </location>
</feature>
<keyword evidence="12" id="KW-0472">Membrane</keyword>
<dbReference type="Pfam" id="PF00512">
    <property type="entry name" value="HisKA"/>
    <property type="match status" value="1"/>
</dbReference>
<dbReference type="PANTHER" id="PTHR43065:SF10">
    <property type="entry name" value="PEROXIDE STRESS-ACTIVATED HISTIDINE KINASE MAK3"/>
    <property type="match status" value="1"/>
</dbReference>
<feature type="transmembrane region" description="Helical" evidence="12">
    <location>
        <begin position="241"/>
        <end position="260"/>
    </location>
</feature>
<dbReference type="CDD" id="cd00075">
    <property type="entry name" value="HATPase"/>
    <property type="match status" value="1"/>
</dbReference>
<dbReference type="Gene3D" id="1.10.287.130">
    <property type="match status" value="1"/>
</dbReference>
<dbReference type="SUPFAM" id="SSF158472">
    <property type="entry name" value="HAMP domain-like"/>
    <property type="match status" value="1"/>
</dbReference>
<comment type="subcellular location">
    <subcellularLocation>
        <location evidence="2">Membrane</location>
    </subcellularLocation>
</comment>
<evidence type="ECO:0000313" key="15">
    <source>
        <dbReference type="EMBL" id="AUX47860.1"/>
    </source>
</evidence>
<keyword evidence="12" id="KW-0812">Transmembrane</keyword>
<keyword evidence="4" id="KW-0597">Phosphoprotein</keyword>
<dbReference type="InterPro" id="IPR036097">
    <property type="entry name" value="HisK_dim/P_sf"/>
</dbReference>
<dbReference type="SMART" id="SM00387">
    <property type="entry name" value="HATPase_c"/>
    <property type="match status" value="1"/>
</dbReference>
<dbReference type="RefSeq" id="WP_104985804.1">
    <property type="nucleotide sequence ID" value="NZ_CP012673.1"/>
</dbReference>
<dbReference type="Pfam" id="PF02518">
    <property type="entry name" value="HATPase_c"/>
    <property type="match status" value="1"/>
</dbReference>
<dbReference type="AlphaFoldDB" id="A0A2L0F8G3"/>
<dbReference type="InterPro" id="IPR003660">
    <property type="entry name" value="HAMP_dom"/>
</dbReference>
<evidence type="ECO:0000256" key="11">
    <source>
        <dbReference type="SAM" id="MobiDB-lite"/>
    </source>
</evidence>
<evidence type="ECO:0000256" key="4">
    <source>
        <dbReference type="ARBA" id="ARBA00022553"/>
    </source>
</evidence>
<sequence>MTARPQTALTAVDDAHGGAAGPAGRAPHKRRTVAGRLLASYLVVLAAFALTVGWSVQALRAASRDAQLLRAGYVPLLLRIGEVLAEQNVFNAQLNHITAAKNPGDVREWIETARRTRPLTFSLVKDAARALAVADERTASGDASAAGQAAALSGVRRFGEDVAAEVTAIERLVGASPERFSQLFQALAVGNRELAERTRDELVKREAEGAQRLRAIKTRVEEQMESLTAEARRREERSMQLLVGLGVLTLLVGVMMSLYARRVLAPLTAVTERANAVARGDLTPKQVLATNDEIGELATTFEGMVAAIRRARAELVNAERLAAIGKMAAHVTHEIRNPLSSIGLNLELLEEEVARATAAGTPDEELRPVMKESAQLVTAIRAEVDRLSRIAEQYLSVARRPRPRLEPERVDDLVEELLAFVRPELDRAGVAVRVEVDEEGPEILLDESQIRQALLNLIRNAREAMPKGGEIVVSVSFSSGAATLTVDDTGAGVPEELRASIFDPFFTTKQRGTGLGLAVTRDIIEAHGGTISCEAREAGGTRFRITLPVGGAPAQGRAAEASAAP</sequence>
<evidence type="ECO:0000256" key="9">
    <source>
        <dbReference type="ARBA" id="ARBA00023012"/>
    </source>
</evidence>
<feature type="domain" description="Histidine kinase" evidence="13">
    <location>
        <begin position="330"/>
        <end position="551"/>
    </location>
</feature>
<dbReference type="PRINTS" id="PR00344">
    <property type="entry name" value="BCTRLSENSOR"/>
</dbReference>
<dbReference type="OrthoDB" id="9781147at2"/>
<evidence type="ECO:0000256" key="6">
    <source>
        <dbReference type="ARBA" id="ARBA00022741"/>
    </source>
</evidence>
<reference evidence="15 16" key="1">
    <citation type="submission" date="2015-09" db="EMBL/GenBank/DDBJ databases">
        <title>Sorangium comparison.</title>
        <authorList>
            <person name="Zaburannyi N."/>
            <person name="Bunk B."/>
            <person name="Overmann J."/>
            <person name="Mueller R."/>
        </authorList>
    </citation>
    <scope>NUCLEOTIDE SEQUENCE [LARGE SCALE GENOMIC DNA]</scope>
    <source>
        <strain evidence="15 16">So ce26</strain>
    </source>
</reference>
<keyword evidence="12" id="KW-1133">Transmembrane helix</keyword>
<dbReference type="EMBL" id="CP012673">
    <property type="protein sequence ID" value="AUX47860.1"/>
    <property type="molecule type" value="Genomic_DNA"/>
</dbReference>
<keyword evidence="9" id="KW-0902">Two-component regulatory system</keyword>
<name>A0A2L0F8G3_SORCE</name>
<proteinExistence type="predicted"/>
<dbReference type="Proteomes" id="UP000238348">
    <property type="component" value="Chromosome"/>
</dbReference>
<dbReference type="PROSITE" id="PS50109">
    <property type="entry name" value="HIS_KIN"/>
    <property type="match status" value="1"/>
</dbReference>
<feature type="domain" description="HAMP" evidence="14">
    <location>
        <begin position="261"/>
        <end position="313"/>
    </location>
</feature>
<comment type="catalytic activity">
    <reaction evidence="1">
        <text>ATP + protein L-histidine = ADP + protein N-phospho-L-histidine.</text>
        <dbReference type="EC" id="2.7.13.3"/>
    </reaction>
</comment>
<dbReference type="EC" id="2.7.13.3" evidence="3"/>
<evidence type="ECO:0000256" key="12">
    <source>
        <dbReference type="SAM" id="Phobius"/>
    </source>
</evidence>
<dbReference type="Gene3D" id="6.10.340.10">
    <property type="match status" value="1"/>
</dbReference>
<dbReference type="PANTHER" id="PTHR43065">
    <property type="entry name" value="SENSOR HISTIDINE KINASE"/>
    <property type="match status" value="1"/>
</dbReference>
<keyword evidence="6" id="KW-0547">Nucleotide-binding</keyword>
<evidence type="ECO:0000256" key="10">
    <source>
        <dbReference type="SAM" id="Coils"/>
    </source>
</evidence>
<keyword evidence="5 15" id="KW-0808">Transferase</keyword>
<dbReference type="Gene3D" id="3.30.565.10">
    <property type="entry name" value="Histidine kinase-like ATPase, C-terminal domain"/>
    <property type="match status" value="1"/>
</dbReference>
<dbReference type="PROSITE" id="PS50885">
    <property type="entry name" value="HAMP"/>
    <property type="match status" value="1"/>
</dbReference>
<dbReference type="Pfam" id="PF00672">
    <property type="entry name" value="HAMP"/>
    <property type="match status" value="1"/>
</dbReference>
<protein>
    <recommendedName>
        <fullName evidence="3">histidine kinase</fullName>
        <ecNumber evidence="3">2.7.13.3</ecNumber>
    </recommendedName>
</protein>
<dbReference type="SUPFAM" id="SSF55874">
    <property type="entry name" value="ATPase domain of HSP90 chaperone/DNA topoisomerase II/histidine kinase"/>
    <property type="match status" value="1"/>
</dbReference>
<evidence type="ECO:0000256" key="8">
    <source>
        <dbReference type="ARBA" id="ARBA00022840"/>
    </source>
</evidence>
<dbReference type="GO" id="GO:0000155">
    <property type="term" value="F:phosphorelay sensor kinase activity"/>
    <property type="evidence" value="ECO:0007669"/>
    <property type="project" value="InterPro"/>
</dbReference>
<organism evidence="15 16">
    <name type="scientific">Sorangium cellulosum</name>
    <name type="common">Polyangium cellulosum</name>
    <dbReference type="NCBI Taxonomy" id="56"/>
    <lineage>
        <taxon>Bacteria</taxon>
        <taxon>Pseudomonadati</taxon>
        <taxon>Myxococcota</taxon>
        <taxon>Polyangia</taxon>
        <taxon>Polyangiales</taxon>
        <taxon>Polyangiaceae</taxon>
        <taxon>Sorangium</taxon>
    </lineage>
</organism>
<evidence type="ECO:0000256" key="7">
    <source>
        <dbReference type="ARBA" id="ARBA00022777"/>
    </source>
</evidence>
<dbReference type="InterPro" id="IPR003661">
    <property type="entry name" value="HisK_dim/P_dom"/>
</dbReference>
<dbReference type="SMART" id="SM00304">
    <property type="entry name" value="HAMP"/>
    <property type="match status" value="1"/>
</dbReference>
<keyword evidence="8" id="KW-0067">ATP-binding</keyword>
<dbReference type="GO" id="GO:0005524">
    <property type="term" value="F:ATP binding"/>
    <property type="evidence" value="ECO:0007669"/>
    <property type="project" value="UniProtKB-KW"/>
</dbReference>
<feature type="region of interest" description="Disordered" evidence="11">
    <location>
        <begin position="1"/>
        <end position="27"/>
    </location>
</feature>
<dbReference type="InterPro" id="IPR005467">
    <property type="entry name" value="His_kinase_dom"/>
</dbReference>